<dbReference type="OrthoDB" id="6358720at2759"/>
<organism evidence="3 4">
    <name type="scientific">Daphnia magna</name>
    <dbReference type="NCBI Taxonomy" id="35525"/>
    <lineage>
        <taxon>Eukaryota</taxon>
        <taxon>Metazoa</taxon>
        <taxon>Ecdysozoa</taxon>
        <taxon>Arthropoda</taxon>
        <taxon>Crustacea</taxon>
        <taxon>Branchiopoda</taxon>
        <taxon>Diplostraca</taxon>
        <taxon>Cladocera</taxon>
        <taxon>Anomopoda</taxon>
        <taxon>Daphniidae</taxon>
        <taxon>Daphnia</taxon>
    </lineage>
</organism>
<comment type="caution">
    <text evidence="3">The sequence shown here is derived from an EMBL/GenBank/DDBJ whole genome shotgun (WGS) entry which is preliminary data.</text>
</comment>
<dbReference type="STRING" id="35525.A0A164X2C8"/>
<feature type="region of interest" description="Disordered" evidence="1">
    <location>
        <begin position="456"/>
        <end position="477"/>
    </location>
</feature>
<dbReference type="AlphaFoldDB" id="A0A164X2C8"/>
<evidence type="ECO:0000313" key="4">
    <source>
        <dbReference type="Proteomes" id="UP000076858"/>
    </source>
</evidence>
<evidence type="ECO:0000259" key="2">
    <source>
        <dbReference type="Pfam" id="PF16794"/>
    </source>
</evidence>
<feature type="region of interest" description="Disordered" evidence="1">
    <location>
        <begin position="96"/>
        <end position="123"/>
    </location>
</feature>
<gene>
    <name evidence="3" type="ORF">APZ42_021179</name>
</gene>
<protein>
    <recommendedName>
        <fullName evidence="2">Activating transcription factor 7-interacting protein Fn3 domain-containing protein</fullName>
    </recommendedName>
</protein>
<evidence type="ECO:0000256" key="1">
    <source>
        <dbReference type="SAM" id="MobiDB-lite"/>
    </source>
</evidence>
<keyword evidence="4" id="KW-1185">Reference proteome</keyword>
<accession>A0A164X2C8</accession>
<feature type="region of interest" description="Disordered" evidence="1">
    <location>
        <begin position="380"/>
        <end position="432"/>
    </location>
</feature>
<sequence length="830" mass="92040">MQQKKLMHDVNVFLVNLSCYEWRSIVCVRVSETNVMHALISSFHSAPRFRYDRVGTVGPSVTVNGGTSSTSKLDFNPCWTSPAIVTSQSFDSHSGSVRVTRSRSKEAKKGTSITTEETDESQRMMSSALKRFSVKELENIVQSQLEKVVSGHRYNTWLREQVNDADAQLVRYQNRIDALQKHVNDLSVVIHKHTKGSEGQVGPPMKLTRNVGLQVRNKHQPDRKAVYEVEDVQQLAGNMSSGEKSGASVDVSVSSTTTRQVWPTPTSTSAVQKDQHCTVKTLKVCGQVESQQTSSLPVEIDLTELDEETLEPTIDPSPSSILPIDQTAFLLSKRPVTLCSQPEVSSVLISPPSCVTPPPLPVAQAVDFTIDRTLPWVTSDNVRLDGPLSSNGTSVNPTENSLMGRSPSPKQSYQSARFSHSAGSSTTPIHTATKFPSSHEIAALISPTSVETYPPAGSSFQNAAAPKKNPPLDLYSHPDRKRRLACRITSFDASTIASVEKYHKLIKKHWYNSRTHYASGLPPLTHPLAIYEKRMHQLLNCRVDSREIAPSVVANGATPAKNHRMPILKRRQQQAFEKRVKSVGIYRTWKLPLAAGLAQKVPSTQHPPPLKPQAQQVQQCPKEPTSIPPPLIDILEDSLTRKTCVPDLRKTSPSLLRPAPMQQELRTCGSLASPTLPDGYPAQLKLAKLDSEKRNLPDLIAISDEGMAFKSHKLTATKVYDLDNLTMFKPILKLTRSEEGIRVEWTIPTLPPDQLDQIESYLLYSRKENEISPSMNTPWFKAAVISALPLPMCFKLTELTAGYRYHFQIGPVLRWCQSAIPFSNPVSINV</sequence>
<feature type="domain" description="Activating transcription factor 7-interacting protein Fn3" evidence="2">
    <location>
        <begin position="729"/>
        <end position="809"/>
    </location>
</feature>
<name>A0A164X2C8_9CRUS</name>
<dbReference type="Pfam" id="PF16794">
    <property type="entry name" value="fn3_4"/>
    <property type="match status" value="1"/>
</dbReference>
<proteinExistence type="predicted"/>
<dbReference type="Proteomes" id="UP000076858">
    <property type="component" value="Unassembled WGS sequence"/>
</dbReference>
<reference evidence="3 4" key="1">
    <citation type="submission" date="2016-03" db="EMBL/GenBank/DDBJ databases">
        <title>EvidentialGene: Evidence-directed Construction of Genes on Genomes.</title>
        <authorList>
            <person name="Gilbert D.G."/>
            <person name="Choi J.-H."/>
            <person name="Mockaitis K."/>
            <person name="Colbourne J."/>
            <person name="Pfrender M."/>
        </authorList>
    </citation>
    <scope>NUCLEOTIDE SEQUENCE [LARGE SCALE GENOMIC DNA]</scope>
    <source>
        <strain evidence="3 4">Xinb3</strain>
        <tissue evidence="3">Complete organism</tissue>
    </source>
</reference>
<feature type="compositionally biased region" description="Polar residues" evidence="1">
    <location>
        <begin position="388"/>
        <end position="432"/>
    </location>
</feature>
<dbReference type="InterPro" id="IPR056565">
    <property type="entry name" value="Fn3_ATF7IP"/>
</dbReference>
<dbReference type="EMBL" id="LRGB01001036">
    <property type="protein sequence ID" value="KZS13803.1"/>
    <property type="molecule type" value="Genomic_DNA"/>
</dbReference>
<evidence type="ECO:0000313" key="3">
    <source>
        <dbReference type="EMBL" id="KZS13803.1"/>
    </source>
</evidence>